<accession>A0A087PLG3</accession>
<dbReference type="Pfam" id="PF04364">
    <property type="entry name" value="DNA_pol3_chi"/>
    <property type="match status" value="1"/>
</dbReference>
<dbReference type="InterPro" id="IPR007459">
    <property type="entry name" value="DNA_pol3_chi"/>
</dbReference>
<dbReference type="PANTHER" id="PTHR38767">
    <property type="entry name" value="DNA POLYMERASE III SUBUNIT CHI"/>
    <property type="match status" value="1"/>
</dbReference>
<comment type="caution">
    <text evidence="1">The sequence shown here is derived from an EMBL/GenBank/DDBJ whole genome shotgun (WGS) entry which is preliminary data.</text>
</comment>
<dbReference type="NCBIfam" id="NF004347">
    <property type="entry name" value="PRK05728.1-4"/>
    <property type="match status" value="1"/>
</dbReference>
<proteinExistence type="predicted"/>
<dbReference type="AlphaFoldDB" id="A0A087PLG3"/>
<gene>
    <name evidence="1" type="ORF">AD933_12910</name>
    <name evidence="2" type="ORF">HK23_03420</name>
</gene>
<dbReference type="GO" id="GO:0003677">
    <property type="term" value="F:DNA binding"/>
    <property type="evidence" value="ECO:0007669"/>
    <property type="project" value="InterPro"/>
</dbReference>
<dbReference type="InterPro" id="IPR036768">
    <property type="entry name" value="PolIII_chi_sf"/>
</dbReference>
<dbReference type="EMBL" id="LHZF01000174">
    <property type="protein sequence ID" value="KXV14163.1"/>
    <property type="molecule type" value="Genomic_DNA"/>
</dbReference>
<dbReference type="PATRIC" id="fig|178901.10.peg.2160"/>
<reference evidence="1 3" key="3">
    <citation type="submission" date="2015-06" db="EMBL/GenBank/DDBJ databases">
        <title>Improved classification and identification of acetic acid bacteria using matrix-assisted laser desorption/ionization time-of-flight mass spectrometry; Gluconobacter nephelii and Gluconobacter uchimurae are later heterotypic synonyms of Gluconobacter japonicus and Gluconobacter oxydans, respectively.</title>
        <authorList>
            <person name="Li L."/>
            <person name="Cleenwerck I."/>
            <person name="De Vuyst L."/>
            <person name="Vandamme P."/>
        </authorList>
    </citation>
    <scope>NUCLEOTIDE SEQUENCE [LARGE SCALE GENOMIC DNA]</scope>
    <source>
        <strain evidence="1 3">LMG 1552</strain>
    </source>
</reference>
<dbReference type="GO" id="GO:0003887">
    <property type="term" value="F:DNA-directed DNA polymerase activity"/>
    <property type="evidence" value="ECO:0007669"/>
    <property type="project" value="InterPro"/>
</dbReference>
<dbReference type="GO" id="GO:0006260">
    <property type="term" value="P:DNA replication"/>
    <property type="evidence" value="ECO:0007669"/>
    <property type="project" value="InterPro"/>
</dbReference>
<dbReference type="SUPFAM" id="SSF102400">
    <property type="entry name" value="DNA polymerase III chi subunit"/>
    <property type="match status" value="1"/>
</dbReference>
<name>A0A087PLG3_9PROT</name>
<dbReference type="Gene3D" id="3.40.50.10110">
    <property type="entry name" value="DNA polymerase III subunit chi"/>
    <property type="match status" value="1"/>
</dbReference>
<evidence type="ECO:0000313" key="4">
    <source>
        <dbReference type="Proteomes" id="UP000242683"/>
    </source>
</evidence>
<dbReference type="OrthoDB" id="9795973at2"/>
<dbReference type="EMBL" id="JOPG01000014">
    <property type="protein sequence ID" value="OUJ05906.1"/>
    <property type="molecule type" value="Genomic_DNA"/>
</dbReference>
<dbReference type="PANTHER" id="PTHR38767:SF1">
    <property type="entry name" value="DNA POLYMERASE III SUBUNIT CHI"/>
    <property type="match status" value="1"/>
</dbReference>
<dbReference type="Proteomes" id="UP000242683">
    <property type="component" value="Unassembled WGS sequence"/>
</dbReference>
<organism evidence="1 3">
    <name type="scientific">Acetobacter malorum</name>
    <dbReference type="NCBI Taxonomy" id="178901"/>
    <lineage>
        <taxon>Bacteria</taxon>
        <taxon>Pseudomonadati</taxon>
        <taxon>Pseudomonadota</taxon>
        <taxon>Alphaproteobacteria</taxon>
        <taxon>Acetobacterales</taxon>
        <taxon>Acetobacteraceae</taxon>
        <taxon>Acetobacter</taxon>
    </lineage>
</organism>
<evidence type="ECO:0000313" key="2">
    <source>
        <dbReference type="EMBL" id="OUJ05906.1"/>
    </source>
</evidence>
<evidence type="ECO:0000313" key="3">
    <source>
        <dbReference type="Proteomes" id="UP000075526"/>
    </source>
</evidence>
<dbReference type="Proteomes" id="UP000075526">
    <property type="component" value="Unassembled WGS sequence"/>
</dbReference>
<dbReference type="RefSeq" id="WP_043552036.1">
    <property type="nucleotide sequence ID" value="NZ_JBDNJR010000003.1"/>
</dbReference>
<protein>
    <submittedName>
        <fullName evidence="1">DNA polymerase III subunit chi</fullName>
    </submittedName>
</protein>
<reference evidence="4" key="1">
    <citation type="submission" date="2014-06" db="EMBL/GenBank/DDBJ databases">
        <authorList>
            <person name="Winans N.J."/>
            <person name="Newell P.D."/>
            <person name="Douglas A.E."/>
        </authorList>
    </citation>
    <scope>NUCLEOTIDE SEQUENCE [LARGE SCALE GENOMIC DNA]</scope>
    <source>
        <strain evidence="4">DsW_057</strain>
    </source>
</reference>
<reference evidence="2" key="2">
    <citation type="submission" date="2014-06" db="EMBL/GenBank/DDBJ databases">
        <authorList>
            <person name="Ju J."/>
            <person name="Zhang J."/>
        </authorList>
    </citation>
    <scope>NUCLEOTIDE SEQUENCE [LARGE SCALE GENOMIC DNA]</scope>
    <source>
        <strain evidence="2">DsW_057</strain>
    </source>
</reference>
<dbReference type="GO" id="GO:0032298">
    <property type="term" value="P:positive regulation of DNA-templated DNA replication initiation"/>
    <property type="evidence" value="ECO:0007669"/>
    <property type="project" value="TreeGrafter"/>
</dbReference>
<evidence type="ECO:0000313" key="1">
    <source>
        <dbReference type="EMBL" id="KXV14163.1"/>
    </source>
</evidence>
<sequence length="148" mass="16611">MTQIGFYHLTRTSVAEALPQLLSRTLASGQKAAVWCASKPQLDALDKALWKVSDPAWLPHGSEGILCPDLQPIWLTLGEDVPNAAPFLFLLENRTCPDNPPFERVFDLFDGHDEAAVAAARERWTAMKAAGHDLAYWRQEDRGWKRAR</sequence>